<keyword evidence="2" id="KW-0813">Transport</keyword>
<dbReference type="Gene3D" id="3.40.50.300">
    <property type="entry name" value="P-loop containing nucleotide triphosphate hydrolases"/>
    <property type="match status" value="1"/>
</dbReference>
<dbReference type="SMART" id="SM00382">
    <property type="entry name" value="AAA"/>
    <property type="match status" value="1"/>
</dbReference>
<dbReference type="PROSITE" id="PS50893">
    <property type="entry name" value="ABC_TRANSPORTER_2"/>
    <property type="match status" value="1"/>
</dbReference>
<dbReference type="InterPro" id="IPR052156">
    <property type="entry name" value="BCAA_Transport_ATP-bd_LivF"/>
</dbReference>
<evidence type="ECO:0000313" key="7">
    <source>
        <dbReference type="EMBL" id="QRR02902.1"/>
    </source>
</evidence>
<dbReference type="RefSeq" id="WP_204658324.1">
    <property type="nucleotide sequence ID" value="NZ_CP056775.1"/>
</dbReference>
<dbReference type="EMBL" id="CP056775">
    <property type="protein sequence ID" value="QRR02902.1"/>
    <property type="molecule type" value="Genomic_DNA"/>
</dbReference>
<feature type="domain" description="ABC transporter" evidence="6">
    <location>
        <begin position="8"/>
        <end position="220"/>
    </location>
</feature>
<dbReference type="Pfam" id="PF00005">
    <property type="entry name" value="ABC_tran"/>
    <property type="match status" value="1"/>
</dbReference>
<dbReference type="GO" id="GO:0005524">
    <property type="term" value="F:ATP binding"/>
    <property type="evidence" value="ECO:0007669"/>
    <property type="project" value="UniProtKB-KW"/>
</dbReference>
<keyword evidence="3" id="KW-0547">Nucleotide-binding</keyword>
<protein>
    <submittedName>
        <fullName evidence="7">ATP-binding cassette domain-containing protein</fullName>
    </submittedName>
</protein>
<dbReference type="InterPro" id="IPR027417">
    <property type="entry name" value="P-loop_NTPase"/>
</dbReference>
<evidence type="ECO:0000256" key="3">
    <source>
        <dbReference type="ARBA" id="ARBA00022741"/>
    </source>
</evidence>
<comment type="similarity">
    <text evidence="1">Belongs to the ABC transporter superfamily.</text>
</comment>
<sequence length="221" mass="24686">MDKNQKVLEADSIWLEYDGRKILQNIYLKAETGKVTGLLGRNGVGKSSLLRIIFGTLPAQSQSVRINGAYVAEPYKQHGLLRYLPQHRFAPNLSLKTLCSCYDVLLEQMVAYFPELGEHTREKINSLSGGKVRLIETMLVLLSPVSFVILDEPFTHLSPVVTETLMQVITDQKAHKGILVCDHLYHQVLAISDAAYLMVPVGRTILLTDPLTELSAYGYTL</sequence>
<dbReference type="PANTHER" id="PTHR43820:SF4">
    <property type="entry name" value="HIGH-AFFINITY BRANCHED-CHAIN AMINO ACID TRANSPORT ATP-BINDING PROTEIN LIVF"/>
    <property type="match status" value="1"/>
</dbReference>
<dbReference type="SUPFAM" id="SSF52540">
    <property type="entry name" value="P-loop containing nucleoside triphosphate hydrolases"/>
    <property type="match status" value="1"/>
</dbReference>
<gene>
    <name evidence="7" type="ORF">HWI92_19300</name>
</gene>
<evidence type="ECO:0000259" key="6">
    <source>
        <dbReference type="PROSITE" id="PS50893"/>
    </source>
</evidence>
<dbReference type="Proteomes" id="UP000612680">
    <property type="component" value="Chromosome"/>
</dbReference>
<dbReference type="InterPro" id="IPR003439">
    <property type="entry name" value="ABC_transporter-like_ATP-bd"/>
</dbReference>
<evidence type="ECO:0000256" key="2">
    <source>
        <dbReference type="ARBA" id="ARBA00022448"/>
    </source>
</evidence>
<dbReference type="InterPro" id="IPR003593">
    <property type="entry name" value="AAA+_ATPase"/>
</dbReference>
<evidence type="ECO:0000256" key="4">
    <source>
        <dbReference type="ARBA" id="ARBA00022840"/>
    </source>
</evidence>
<organism evidence="7 8">
    <name type="scientific">Dyadobacter sandarakinus</name>
    <dbReference type="NCBI Taxonomy" id="2747268"/>
    <lineage>
        <taxon>Bacteria</taxon>
        <taxon>Pseudomonadati</taxon>
        <taxon>Bacteroidota</taxon>
        <taxon>Cytophagia</taxon>
        <taxon>Cytophagales</taxon>
        <taxon>Spirosomataceae</taxon>
        <taxon>Dyadobacter</taxon>
    </lineage>
</organism>
<evidence type="ECO:0000256" key="5">
    <source>
        <dbReference type="ARBA" id="ARBA00022970"/>
    </source>
</evidence>
<dbReference type="PANTHER" id="PTHR43820">
    <property type="entry name" value="HIGH-AFFINITY BRANCHED-CHAIN AMINO ACID TRANSPORT ATP-BINDING PROTEIN LIVF"/>
    <property type="match status" value="1"/>
</dbReference>
<accession>A0ABX7IBJ4</accession>
<keyword evidence="8" id="KW-1185">Reference proteome</keyword>
<keyword evidence="5" id="KW-0029">Amino-acid transport</keyword>
<name>A0ABX7IBJ4_9BACT</name>
<keyword evidence="4 7" id="KW-0067">ATP-binding</keyword>
<evidence type="ECO:0000256" key="1">
    <source>
        <dbReference type="ARBA" id="ARBA00005417"/>
    </source>
</evidence>
<reference evidence="7 8" key="1">
    <citation type="submission" date="2020-06" db="EMBL/GenBank/DDBJ databases">
        <title>Dyadobacter sandarakinus sp. nov., isolated from the soil of the Arctic Yellow River Station.</title>
        <authorList>
            <person name="Zhang Y."/>
            <person name="Peng F."/>
        </authorList>
    </citation>
    <scope>NUCLEOTIDE SEQUENCE [LARGE SCALE GENOMIC DNA]</scope>
    <source>
        <strain evidence="7 8">Q3-56</strain>
    </source>
</reference>
<evidence type="ECO:0000313" key="8">
    <source>
        <dbReference type="Proteomes" id="UP000612680"/>
    </source>
</evidence>
<proteinExistence type="inferred from homology"/>